<evidence type="ECO:0000313" key="2">
    <source>
        <dbReference type="Proteomes" id="UP000887565"/>
    </source>
</evidence>
<feature type="region of interest" description="Disordered" evidence="1">
    <location>
        <begin position="67"/>
        <end position="91"/>
    </location>
</feature>
<dbReference type="Proteomes" id="UP000887565">
    <property type="component" value="Unplaced"/>
</dbReference>
<evidence type="ECO:0000313" key="3">
    <source>
        <dbReference type="WBParaSite" id="nRc.2.0.1.t00864-RA"/>
    </source>
</evidence>
<sequence length="91" mass="10111">MCHWTAATNISEGGGSCDIIPGGDLTFLYGERSKLIEEAYSQFCEEYQVSDHCMRYHKVEKSFDARVKAHSARRGSSSHSTTQTGLHPQDA</sequence>
<dbReference type="AlphaFoldDB" id="A0A915HHF0"/>
<evidence type="ECO:0000256" key="1">
    <source>
        <dbReference type="SAM" id="MobiDB-lite"/>
    </source>
</evidence>
<protein>
    <submittedName>
        <fullName evidence="3">Uncharacterized protein</fullName>
    </submittedName>
</protein>
<reference evidence="3" key="1">
    <citation type="submission" date="2022-11" db="UniProtKB">
        <authorList>
            <consortium name="WormBaseParasite"/>
        </authorList>
    </citation>
    <scope>IDENTIFICATION</scope>
</reference>
<dbReference type="WBParaSite" id="nRc.2.0.1.t00864-RA">
    <property type="protein sequence ID" value="nRc.2.0.1.t00864-RA"/>
    <property type="gene ID" value="nRc.2.0.1.g00864"/>
</dbReference>
<accession>A0A915HHF0</accession>
<organism evidence="2 3">
    <name type="scientific">Romanomermis culicivorax</name>
    <name type="common">Nematode worm</name>
    <dbReference type="NCBI Taxonomy" id="13658"/>
    <lineage>
        <taxon>Eukaryota</taxon>
        <taxon>Metazoa</taxon>
        <taxon>Ecdysozoa</taxon>
        <taxon>Nematoda</taxon>
        <taxon>Enoplea</taxon>
        <taxon>Dorylaimia</taxon>
        <taxon>Mermithida</taxon>
        <taxon>Mermithoidea</taxon>
        <taxon>Mermithidae</taxon>
        <taxon>Romanomermis</taxon>
    </lineage>
</organism>
<keyword evidence="2" id="KW-1185">Reference proteome</keyword>
<name>A0A915HHF0_ROMCU</name>
<proteinExistence type="predicted"/>